<feature type="binding site" evidence="12">
    <location>
        <position position="19"/>
    </location>
    <ligand>
        <name>Mg(2+)</name>
        <dbReference type="ChEBI" id="CHEBI:18420"/>
        <label>1</label>
    </ligand>
</feature>
<evidence type="ECO:0000256" key="11">
    <source>
        <dbReference type="ARBA" id="ARBA00023204"/>
    </source>
</evidence>
<comment type="similarity">
    <text evidence="1 12">Belongs to the RuvC family.</text>
</comment>
<sequence>MRGLRPPADRGMERILGIDPGSRITGYGVIVSDRGRIGFVACGTIKPLPGLPFAHRLNQIFDGINEVIQLQGVTVAAIEDVFLASNPRSALKLGQARGAAVVAAMQNGLAVYDYSPKAIKQGVAGYGQAGKAQVQHMVRVLLGLPAAPSTDAADALAVAICHANQLHL</sequence>
<dbReference type="SUPFAM" id="SSF53098">
    <property type="entry name" value="Ribonuclease H-like"/>
    <property type="match status" value="1"/>
</dbReference>
<evidence type="ECO:0000256" key="10">
    <source>
        <dbReference type="ARBA" id="ARBA00023172"/>
    </source>
</evidence>
<evidence type="ECO:0000256" key="5">
    <source>
        <dbReference type="ARBA" id="ARBA00022759"/>
    </source>
</evidence>
<feature type="active site" evidence="12">
    <location>
        <position position="19"/>
    </location>
</feature>
<evidence type="ECO:0000256" key="3">
    <source>
        <dbReference type="ARBA" id="ARBA00022722"/>
    </source>
</evidence>
<accession>A0ABN6M0D5</accession>
<evidence type="ECO:0000256" key="12">
    <source>
        <dbReference type="HAMAP-Rule" id="MF_00034"/>
    </source>
</evidence>
<feature type="active site" evidence="12">
    <location>
        <position position="79"/>
    </location>
</feature>
<evidence type="ECO:0000256" key="9">
    <source>
        <dbReference type="ARBA" id="ARBA00023125"/>
    </source>
</evidence>
<keyword evidence="11 12" id="KW-0234">DNA repair</keyword>
<evidence type="ECO:0000256" key="1">
    <source>
        <dbReference type="ARBA" id="ARBA00009518"/>
    </source>
</evidence>
<dbReference type="InterPro" id="IPR012337">
    <property type="entry name" value="RNaseH-like_sf"/>
</dbReference>
<evidence type="ECO:0000256" key="4">
    <source>
        <dbReference type="ARBA" id="ARBA00022723"/>
    </source>
</evidence>
<dbReference type="EC" id="3.1.21.10" evidence="12 13"/>
<dbReference type="HAMAP" id="MF_00034">
    <property type="entry name" value="RuvC"/>
    <property type="match status" value="1"/>
</dbReference>
<comment type="subcellular location">
    <subcellularLocation>
        <location evidence="12">Cytoplasm</location>
    </subcellularLocation>
</comment>
<dbReference type="PRINTS" id="PR00696">
    <property type="entry name" value="RSOLVASERUVC"/>
</dbReference>
<keyword evidence="10 12" id="KW-0233">DNA recombination</keyword>
<evidence type="ECO:0000256" key="8">
    <source>
        <dbReference type="ARBA" id="ARBA00022842"/>
    </source>
</evidence>
<feature type="active site" evidence="12">
    <location>
        <position position="151"/>
    </location>
</feature>
<keyword evidence="3 12" id="KW-0540">Nuclease</keyword>
<comment type="cofactor">
    <cofactor evidence="12">
        <name>Mg(2+)</name>
        <dbReference type="ChEBI" id="CHEBI:18420"/>
    </cofactor>
    <text evidence="12">Binds 2 Mg(2+) ion per subunit.</text>
</comment>
<keyword evidence="15" id="KW-1185">Reference proteome</keyword>
<keyword evidence="9 12" id="KW-0238">DNA-binding</keyword>
<keyword evidence="5 12" id="KW-0255">Endonuclease</keyword>
<dbReference type="CDD" id="cd16962">
    <property type="entry name" value="RuvC"/>
    <property type="match status" value="1"/>
</dbReference>
<comment type="catalytic activity">
    <reaction evidence="12">
        <text>Endonucleolytic cleavage at a junction such as a reciprocal single-stranded crossover between two homologous DNA duplexes (Holliday junction).</text>
        <dbReference type="EC" id="3.1.21.10"/>
    </reaction>
</comment>
<protein>
    <recommendedName>
        <fullName evidence="12 13">Crossover junction endodeoxyribonuclease RuvC</fullName>
        <ecNumber evidence="12 13">3.1.21.10</ecNumber>
    </recommendedName>
    <alternativeName>
        <fullName evidence="12">Holliday junction nuclease RuvC</fullName>
    </alternativeName>
    <alternativeName>
        <fullName evidence="12">Holliday junction resolvase RuvC</fullName>
    </alternativeName>
</protein>
<evidence type="ECO:0000313" key="14">
    <source>
        <dbReference type="EMBL" id="BDD86351.1"/>
    </source>
</evidence>
<feature type="binding site" evidence="12">
    <location>
        <position position="151"/>
    </location>
    <ligand>
        <name>Mg(2+)</name>
        <dbReference type="ChEBI" id="CHEBI:18420"/>
        <label>1</label>
    </ligand>
</feature>
<evidence type="ECO:0000256" key="7">
    <source>
        <dbReference type="ARBA" id="ARBA00022801"/>
    </source>
</evidence>
<keyword evidence="4 12" id="KW-0479">Metal-binding</keyword>
<gene>
    <name evidence="12 14" type="primary">ruvC</name>
    <name evidence="14" type="ORF">DPPLL_07160</name>
</gene>
<evidence type="ECO:0000313" key="15">
    <source>
        <dbReference type="Proteomes" id="UP000830055"/>
    </source>
</evidence>
<keyword evidence="8 12" id="KW-0460">Magnesium</keyword>
<dbReference type="Gene3D" id="3.30.420.10">
    <property type="entry name" value="Ribonuclease H-like superfamily/Ribonuclease H"/>
    <property type="match status" value="1"/>
</dbReference>
<feature type="binding site" evidence="12">
    <location>
        <position position="79"/>
    </location>
    <ligand>
        <name>Mg(2+)</name>
        <dbReference type="ChEBI" id="CHEBI:18420"/>
        <label>2</label>
    </ligand>
</feature>
<evidence type="ECO:0000256" key="6">
    <source>
        <dbReference type="ARBA" id="ARBA00022763"/>
    </source>
</evidence>
<comment type="function">
    <text evidence="12">The RuvA-RuvB-RuvC complex processes Holliday junction (HJ) DNA during genetic recombination and DNA repair. Endonuclease that resolves HJ intermediates. Cleaves cruciform DNA by making single-stranded nicks across the HJ at symmetrical positions within the homologous arms, yielding a 5'-phosphate and a 3'-hydroxyl group; requires a central core of homology in the junction. The consensus cleavage sequence is 5'-(A/T)TT(C/G)-3'. Cleavage occurs on the 3'-side of the TT dinucleotide at the point of strand exchange. HJ branch migration catalyzed by RuvA-RuvB allows RuvC to scan DNA until it finds its consensus sequence, where it cleaves and resolves the cruciform DNA.</text>
</comment>
<comment type="subunit">
    <text evidence="12">Homodimer which binds Holliday junction (HJ) DNA. The HJ becomes 2-fold symmetrical on binding to RuvC with unstacked arms; it has a different conformation from HJ DNA in complex with RuvA. In the full resolvosome a probable DNA-RuvA(4)-RuvB(12)-RuvC(2) complex forms which resolves the HJ.</text>
</comment>
<keyword evidence="7 12" id="KW-0378">Hydrolase</keyword>
<dbReference type="Proteomes" id="UP000830055">
    <property type="component" value="Chromosome"/>
</dbReference>
<keyword evidence="2 12" id="KW-0963">Cytoplasm</keyword>
<dbReference type="Pfam" id="PF02075">
    <property type="entry name" value="RuvC"/>
    <property type="match status" value="1"/>
</dbReference>
<dbReference type="InterPro" id="IPR036397">
    <property type="entry name" value="RNaseH_sf"/>
</dbReference>
<evidence type="ECO:0000256" key="2">
    <source>
        <dbReference type="ARBA" id="ARBA00022490"/>
    </source>
</evidence>
<dbReference type="InterPro" id="IPR020563">
    <property type="entry name" value="X-over_junc_endoDNase_Mg_BS"/>
</dbReference>
<dbReference type="PANTHER" id="PTHR30194:SF3">
    <property type="entry name" value="CROSSOVER JUNCTION ENDODEOXYRIBONUCLEASE RUVC"/>
    <property type="match status" value="1"/>
</dbReference>
<keyword evidence="6 12" id="KW-0227">DNA damage</keyword>
<reference evidence="14 15" key="1">
    <citation type="submission" date="2022-01" db="EMBL/GenBank/DDBJ databases">
        <title>Desulfofustis limnae sp. nov., a novel mesophilic sulfate-reducing bacterium isolated from marsh soil.</title>
        <authorList>
            <person name="Watanabe M."/>
            <person name="Takahashi A."/>
            <person name="Kojima H."/>
            <person name="Fukui M."/>
        </authorList>
    </citation>
    <scope>NUCLEOTIDE SEQUENCE [LARGE SCALE GENOMIC DNA]</scope>
    <source>
        <strain evidence="14 15">PPLL</strain>
    </source>
</reference>
<dbReference type="NCBIfam" id="TIGR00228">
    <property type="entry name" value="ruvC"/>
    <property type="match status" value="1"/>
</dbReference>
<dbReference type="PANTHER" id="PTHR30194">
    <property type="entry name" value="CROSSOVER JUNCTION ENDODEOXYRIBONUCLEASE RUVC"/>
    <property type="match status" value="1"/>
</dbReference>
<proteinExistence type="inferred from homology"/>
<evidence type="ECO:0000256" key="13">
    <source>
        <dbReference type="NCBIfam" id="TIGR00228"/>
    </source>
</evidence>
<dbReference type="PROSITE" id="PS01321">
    <property type="entry name" value="RUVC"/>
    <property type="match status" value="1"/>
</dbReference>
<organism evidence="14 15">
    <name type="scientific">Desulfofustis limnaeus</name>
    <dbReference type="NCBI Taxonomy" id="2740163"/>
    <lineage>
        <taxon>Bacteria</taxon>
        <taxon>Pseudomonadati</taxon>
        <taxon>Thermodesulfobacteriota</taxon>
        <taxon>Desulfobulbia</taxon>
        <taxon>Desulfobulbales</taxon>
        <taxon>Desulfocapsaceae</taxon>
        <taxon>Desulfofustis</taxon>
    </lineage>
</organism>
<dbReference type="EMBL" id="AP025516">
    <property type="protein sequence ID" value="BDD86351.1"/>
    <property type="molecule type" value="Genomic_DNA"/>
</dbReference>
<dbReference type="InterPro" id="IPR002176">
    <property type="entry name" value="X-over_junc_endoDNase_RuvC"/>
</dbReference>
<name>A0ABN6M0D5_9BACT</name>